<evidence type="ECO:0000313" key="10">
    <source>
        <dbReference type="Proteomes" id="UP001642540"/>
    </source>
</evidence>
<comment type="similarity">
    <text evidence="2">Belongs to the insect chemoreceptor superfamily. Gustatory receptor (GR) family. Gr5a subfamily.</text>
</comment>
<accession>A0ABP1RAR3</accession>
<evidence type="ECO:0000313" key="9">
    <source>
        <dbReference type="EMBL" id="CAL8120942.1"/>
    </source>
</evidence>
<dbReference type="PANTHER" id="PTHR21421:SF29">
    <property type="entry name" value="GUSTATORY RECEPTOR 5A FOR TREHALOSE-RELATED"/>
    <property type="match status" value="1"/>
</dbReference>
<feature type="transmembrane region" description="Helical" evidence="8">
    <location>
        <begin position="52"/>
        <end position="70"/>
    </location>
</feature>
<keyword evidence="7" id="KW-0675">Receptor</keyword>
<feature type="transmembrane region" description="Helical" evidence="8">
    <location>
        <begin position="150"/>
        <end position="167"/>
    </location>
</feature>
<protein>
    <recommendedName>
        <fullName evidence="11">Gustatory receptor</fullName>
    </recommendedName>
</protein>
<sequence>MKYSKSSVPSKIFASRIKWALYLGQIFGVVPLSGIGNWHVDNKLRLRFRSFPALYTILLSTAAFANFVHYSRLSLLTSLAAIQDNAVGLPGKLSTFMYLSYTFSILFIHLYFLLTSRKLCALLQDWYRVTIDKVDKLVCSGEMSLECQSIFAAVVILVIAIIENMLYDIKMVQYQDSFAENASLPERYCRHTGGALATLFSCQHPIFTIVFTLMDKSCMLVWNFGDIFMIVLSRLSAQHLHILRLYINQISEMKGKGFFVKGKELQQTYLELHDVIGSAADYITPLLLVCYGRNIYHVIVTVSLIA</sequence>
<comment type="subcellular location">
    <subcellularLocation>
        <location evidence="1">Cell membrane</location>
        <topology evidence="1">Multi-pass membrane protein</topology>
    </subcellularLocation>
</comment>
<evidence type="ECO:0008006" key="11">
    <source>
        <dbReference type="Google" id="ProtNLM"/>
    </source>
</evidence>
<evidence type="ECO:0000256" key="7">
    <source>
        <dbReference type="ARBA" id="ARBA00023170"/>
    </source>
</evidence>
<evidence type="ECO:0000256" key="1">
    <source>
        <dbReference type="ARBA" id="ARBA00004651"/>
    </source>
</evidence>
<gene>
    <name evidence="9" type="ORF">ODALV1_LOCUS19144</name>
</gene>
<dbReference type="PANTHER" id="PTHR21421">
    <property type="entry name" value="GUSTATORY RECEPTOR"/>
    <property type="match status" value="1"/>
</dbReference>
<evidence type="ECO:0000256" key="6">
    <source>
        <dbReference type="ARBA" id="ARBA00023136"/>
    </source>
</evidence>
<keyword evidence="5 8" id="KW-1133">Transmembrane helix</keyword>
<evidence type="ECO:0000256" key="3">
    <source>
        <dbReference type="ARBA" id="ARBA00022475"/>
    </source>
</evidence>
<comment type="caution">
    <text evidence="9">The sequence shown here is derived from an EMBL/GenBank/DDBJ whole genome shotgun (WGS) entry which is preliminary data.</text>
</comment>
<keyword evidence="6 8" id="KW-0472">Membrane</keyword>
<proteinExistence type="inferred from homology"/>
<evidence type="ECO:0000256" key="2">
    <source>
        <dbReference type="ARBA" id="ARBA00005327"/>
    </source>
</evidence>
<evidence type="ECO:0000256" key="5">
    <source>
        <dbReference type="ARBA" id="ARBA00022989"/>
    </source>
</evidence>
<keyword evidence="4 8" id="KW-0812">Transmembrane</keyword>
<evidence type="ECO:0000256" key="8">
    <source>
        <dbReference type="SAM" id="Phobius"/>
    </source>
</evidence>
<feature type="transmembrane region" description="Helical" evidence="8">
    <location>
        <begin position="20"/>
        <end position="40"/>
    </location>
</feature>
<dbReference type="Proteomes" id="UP001642540">
    <property type="component" value="Unassembled WGS sequence"/>
</dbReference>
<evidence type="ECO:0000256" key="4">
    <source>
        <dbReference type="ARBA" id="ARBA00022692"/>
    </source>
</evidence>
<dbReference type="InterPro" id="IPR009318">
    <property type="entry name" value="Gustatory_rcpt"/>
</dbReference>
<name>A0ABP1RAR3_9HEXA</name>
<organism evidence="9 10">
    <name type="scientific">Orchesella dallaii</name>
    <dbReference type="NCBI Taxonomy" id="48710"/>
    <lineage>
        <taxon>Eukaryota</taxon>
        <taxon>Metazoa</taxon>
        <taxon>Ecdysozoa</taxon>
        <taxon>Arthropoda</taxon>
        <taxon>Hexapoda</taxon>
        <taxon>Collembola</taxon>
        <taxon>Entomobryomorpha</taxon>
        <taxon>Entomobryoidea</taxon>
        <taxon>Orchesellidae</taxon>
        <taxon>Orchesellinae</taxon>
        <taxon>Orchesella</taxon>
    </lineage>
</organism>
<feature type="transmembrane region" description="Helical" evidence="8">
    <location>
        <begin position="96"/>
        <end position="114"/>
    </location>
</feature>
<dbReference type="EMBL" id="CAXLJM020000065">
    <property type="protein sequence ID" value="CAL8120942.1"/>
    <property type="molecule type" value="Genomic_DNA"/>
</dbReference>
<reference evidence="9 10" key="1">
    <citation type="submission" date="2024-08" db="EMBL/GenBank/DDBJ databases">
        <authorList>
            <person name="Cucini C."/>
            <person name="Frati F."/>
        </authorList>
    </citation>
    <scope>NUCLEOTIDE SEQUENCE [LARGE SCALE GENOMIC DNA]</scope>
</reference>
<keyword evidence="3" id="KW-1003">Cell membrane</keyword>
<keyword evidence="10" id="KW-1185">Reference proteome</keyword>
<dbReference type="Pfam" id="PF06151">
    <property type="entry name" value="Trehalose_recp"/>
    <property type="match status" value="1"/>
</dbReference>